<organism evidence="3">
    <name type="scientific">Chaetomium thermophilum (strain DSM 1495 / CBS 144.50 / IMI 039719)</name>
    <name type="common">Thermochaetoides thermophila</name>
    <dbReference type="NCBI Taxonomy" id="759272"/>
    <lineage>
        <taxon>Eukaryota</taxon>
        <taxon>Fungi</taxon>
        <taxon>Dikarya</taxon>
        <taxon>Ascomycota</taxon>
        <taxon>Pezizomycotina</taxon>
        <taxon>Sordariomycetes</taxon>
        <taxon>Sordariomycetidae</taxon>
        <taxon>Sordariales</taxon>
        <taxon>Chaetomiaceae</taxon>
        <taxon>Thermochaetoides</taxon>
    </lineage>
</organism>
<dbReference type="Proteomes" id="UP000008066">
    <property type="component" value="Unassembled WGS sequence"/>
</dbReference>
<gene>
    <name evidence="2" type="ORF">CTHT_0054260</name>
</gene>
<protein>
    <submittedName>
        <fullName evidence="2">Uncharacterized protein</fullName>
    </submittedName>
</protein>
<feature type="region of interest" description="Disordered" evidence="1">
    <location>
        <begin position="546"/>
        <end position="579"/>
    </location>
</feature>
<feature type="region of interest" description="Disordered" evidence="1">
    <location>
        <begin position="1328"/>
        <end position="1360"/>
    </location>
</feature>
<feature type="region of interest" description="Disordered" evidence="1">
    <location>
        <begin position="1711"/>
        <end position="1777"/>
    </location>
</feature>
<reference evidence="2 3" key="1">
    <citation type="journal article" date="2011" name="Cell">
        <title>Insight into structure and assembly of the nuclear pore complex by utilizing the genome of a eukaryotic thermophile.</title>
        <authorList>
            <person name="Amlacher S."/>
            <person name="Sarges P."/>
            <person name="Flemming D."/>
            <person name="van Noort V."/>
            <person name="Kunze R."/>
            <person name="Devos D.P."/>
            <person name="Arumugam M."/>
            <person name="Bork P."/>
            <person name="Hurt E."/>
        </authorList>
    </citation>
    <scope>NUCLEOTIDE SEQUENCE [LARGE SCALE GENOMIC DNA]</scope>
    <source>
        <strain evidence="3">DSM 1495 / CBS 144.50 / IMI 039719</strain>
    </source>
</reference>
<accession>G0SBP0</accession>
<feature type="region of interest" description="Disordered" evidence="1">
    <location>
        <begin position="1672"/>
        <end position="1692"/>
    </location>
</feature>
<evidence type="ECO:0000256" key="1">
    <source>
        <dbReference type="SAM" id="MobiDB-lite"/>
    </source>
</evidence>
<feature type="compositionally biased region" description="Polar residues" evidence="1">
    <location>
        <begin position="597"/>
        <end position="620"/>
    </location>
</feature>
<dbReference type="STRING" id="759272.G0SBP0"/>
<dbReference type="GeneID" id="18259464"/>
<dbReference type="OrthoDB" id="5144858at2759"/>
<dbReference type="KEGG" id="cthr:CTHT_0054260"/>
<feature type="region of interest" description="Disordered" evidence="1">
    <location>
        <begin position="653"/>
        <end position="834"/>
    </location>
</feature>
<feature type="region of interest" description="Disordered" evidence="1">
    <location>
        <begin position="1039"/>
        <end position="1066"/>
    </location>
</feature>
<sequence>MAWWDSKHRAAGPSPSLPPPIRPRDSRQRLVMGDVFPRLDQGTLYKIDTEQERERAMLPPVLEVQRPGLPTTPALVVHVEIRFTDPVIRSRYSRTYASSPGFAATNRICRGLIRRIERCSQELLTRKDSSALDMFKAGSGERKPQRFEMNFRIMRRDRDKGDKTECAERTYRSYQKQPLTVALAKEVVTATHRMVGLFMRRHDDKFRWVDCPFPDSDPQAESLEVTGGGPPTLLCVPNSRFNEATQKFEFTPGYSIDLFFRSRSHHRPALPTYDKRLRISSTQTTPLTLQMTDDLLWRVLEAINQGLELKKREHDEHLRNRVGFGHSRDDALEIAVRIKNNLGPIFTHAQRQVKSKLGLFRDPRAADCEDFLRSMEHYLSHARNQTDKKINALNDLDFRVVELKGVNWNIREPLKFTIGPSASYGRRTIGAALERIQTGIGDVIRGHNVAIHIQAHKRGHLILDKAIVAHEKRGRPKEYFATPDEAMNAFVSRLKHRIQQDIDMVFEDTCAIDDLPENDEDHIMQPVTSLGADRGLFGEAAFSSIFMPPSPSSSPTRKSRTTTGAGSLRSEQTSFSRPSLESVQSFDYLWQQNEDLFTGSNSRPSSGHSIEAPSASTSNGRPDWRSYWNAYQRPRGNDRFSLLSQGDSIPAKRSFSLAPKRSSTTARTSNASNLVDDTRSIAASEQSRDEGDQVAGRPASRLSSREQESPSASFIRRSIDSNSVRSAGVSSQNSSQDEGGKPITSVSHENIAAPSQESPILPPEEGMEEPEPFREFAVGNTSVRSDETRLATPELSDGASTSRKSPLSTPSSLRTASVSQPAILQSPTKFETHVPGVVPGEPALKGENEPFALNGQIHKPVQMVQSTPNIVPAQTPDDLQNATVDVTTRDTQEGSNPGPVVMLHQQATCPELASTIQQAALPLNNILCNSDAVEMKQSKRKAVTESLGAEINSISDVPCPLATDFPTTEVRRPENNEAAQVLVHHLEHNSKQDVSTSDIASQSRVELHFRDATGDNLGAGSGAEVKPVGDHVTKGVSADDAPGAVLFTNPEQIPSTEPVRRPSRTRSMSESIVQATEALAELVDQEQEDGTQVSSAETDPGTANKGSDDVATITAAATVGSKLATEAQGNEPSLPVVHDVSTANTAEISVAQGQLPETVAQGQPAAKPHAAGNTCAVPLSNVAAPESSETIKEQTQGDALIKLSSDKADMARAVQDAATATATAAMPAAALEQRSNENERVAVVGAGNETVEVAQVQTVGRELDCGNMPGCDLASEESAMASVTTEVPVRSHVSETSLTAGPKVVDAIKETAPDVNMHSERGVAVAEKSCSAPEPDVKEPKGSAAPLQDGVTGTESHPEDVVGQKEHIVLSEVVGWGLSKKEQAHKMLSDSVPELRGLEPDVTAAVARASADSVADVVAGPEGSVRSAVAAEHGTEQRSEKTSAAVPAAITAADAESEETKEKENITEQAAARTADVVTLATHLAEETTERVNTPPVLTPPGSADAKTGSTSTEKGIADELADRTALPPPVVPEAKTEVGAGATEAVGAAAADVEVKVQANDFLQEAVCIGVVSEPLVHEPAEELKVQVKDDKQVVEVAEVVAVELVAKPEGCEALDKEVGANTESCLDHAVSPAISAEPSTSQASGISIASAEAENNTHVAASVTPKPSAVLPAAEAPQPPSAEPEVEGKPQLAAVPDPALLSRLLAQEADESDVDEGATARSTLSATSIPPTPRNSVDSVRLSTGLDDEEASFAIPATPESVRPKSRDSDSSGVSFRRVGLQPAFTTAGLLGLRDLQHRHGQHQAHNVSSLSVNTLVRGGGSTGSLVSGRVFGDVLQAVVKRETLVATSVTSSDKGSELDLEEAKEIEGKRAVAEKQKTAREGQVDEDGEDEMTADEGMLPKMALVIAGAMAIGKFFAKP</sequence>
<feature type="compositionally biased region" description="Basic and acidic residues" evidence="1">
    <location>
        <begin position="1871"/>
        <end position="1886"/>
    </location>
</feature>
<feature type="compositionally biased region" description="Acidic residues" evidence="1">
    <location>
        <begin position="1887"/>
        <end position="1897"/>
    </location>
</feature>
<feature type="region of interest" description="Disordered" evidence="1">
    <location>
        <begin position="1"/>
        <end position="25"/>
    </location>
</feature>
<name>G0SBP0_CHATD</name>
<dbReference type="HOGENOM" id="CLU_235350_0_0_1"/>
<feature type="compositionally biased region" description="Polar residues" evidence="1">
    <location>
        <begin position="720"/>
        <end position="737"/>
    </location>
</feature>
<feature type="region of interest" description="Disordered" evidence="1">
    <location>
        <begin position="1084"/>
        <end position="1110"/>
    </location>
</feature>
<dbReference type="eggNOG" id="ENOG502QQV3">
    <property type="taxonomic scope" value="Eukaryota"/>
</dbReference>
<feature type="compositionally biased region" description="Polar residues" evidence="1">
    <location>
        <begin position="798"/>
        <end position="829"/>
    </location>
</feature>
<proteinExistence type="predicted"/>
<dbReference type="EMBL" id="GL988045">
    <property type="protein sequence ID" value="EGS18816.1"/>
    <property type="molecule type" value="Genomic_DNA"/>
</dbReference>
<feature type="compositionally biased region" description="Polar residues" evidence="1">
    <location>
        <begin position="569"/>
        <end position="579"/>
    </location>
</feature>
<evidence type="ECO:0000313" key="2">
    <source>
        <dbReference type="EMBL" id="EGS18816.1"/>
    </source>
</evidence>
<feature type="region of interest" description="Disordered" evidence="1">
    <location>
        <begin position="1871"/>
        <end position="1899"/>
    </location>
</feature>
<keyword evidence="3" id="KW-1185">Reference proteome</keyword>
<feature type="compositionally biased region" description="Polar residues" evidence="1">
    <location>
        <begin position="1722"/>
        <end position="1744"/>
    </location>
</feature>
<evidence type="ECO:0000313" key="3">
    <source>
        <dbReference type="Proteomes" id="UP000008066"/>
    </source>
</evidence>
<feature type="region of interest" description="Disordered" evidence="1">
    <location>
        <begin position="597"/>
        <end position="624"/>
    </location>
</feature>
<feature type="compositionally biased region" description="Polar residues" evidence="1">
    <location>
        <begin position="744"/>
        <end position="758"/>
    </location>
</feature>
<dbReference type="RefSeq" id="XP_006695761.1">
    <property type="nucleotide sequence ID" value="XM_006695698.1"/>
</dbReference>
<feature type="compositionally biased region" description="Low complexity" evidence="1">
    <location>
        <begin position="661"/>
        <end position="673"/>
    </location>
</feature>
<feature type="region of interest" description="Disordered" evidence="1">
    <location>
        <begin position="1486"/>
        <end position="1514"/>
    </location>
</feature>